<evidence type="ECO:0000256" key="7">
    <source>
        <dbReference type="ARBA" id="ARBA00023145"/>
    </source>
</evidence>
<dbReference type="SUPFAM" id="SSF52743">
    <property type="entry name" value="Subtilisin-like"/>
    <property type="match status" value="1"/>
</dbReference>
<organism evidence="10 11">
    <name type="scientific">Coleophoma crateriformis</name>
    <dbReference type="NCBI Taxonomy" id="565419"/>
    <lineage>
        <taxon>Eukaryota</taxon>
        <taxon>Fungi</taxon>
        <taxon>Dikarya</taxon>
        <taxon>Ascomycota</taxon>
        <taxon>Pezizomycotina</taxon>
        <taxon>Leotiomycetes</taxon>
        <taxon>Helotiales</taxon>
        <taxon>Dermateaceae</taxon>
        <taxon>Coleophoma</taxon>
    </lineage>
</organism>
<dbReference type="Proteomes" id="UP000256328">
    <property type="component" value="Unassembled WGS sequence"/>
</dbReference>
<keyword evidence="11" id="KW-1185">Reference proteome</keyword>
<dbReference type="GO" id="GO:0005576">
    <property type="term" value="C:extracellular region"/>
    <property type="evidence" value="ECO:0007669"/>
    <property type="project" value="UniProtKB-SubCell"/>
</dbReference>
<dbReference type="SUPFAM" id="SSF54897">
    <property type="entry name" value="Protease propeptides/inhibitors"/>
    <property type="match status" value="1"/>
</dbReference>
<evidence type="ECO:0000259" key="9">
    <source>
        <dbReference type="PROSITE" id="PS51695"/>
    </source>
</evidence>
<evidence type="ECO:0000256" key="2">
    <source>
        <dbReference type="ARBA" id="ARBA00022670"/>
    </source>
</evidence>
<dbReference type="SMART" id="SM00944">
    <property type="entry name" value="Pro-kuma_activ"/>
    <property type="match status" value="1"/>
</dbReference>
<comment type="cofactor">
    <cofactor evidence="8">
        <name>Ca(2+)</name>
        <dbReference type="ChEBI" id="CHEBI:29108"/>
    </cofactor>
    <text evidence="8">Binds 1 Ca(2+) ion per subunit.</text>
</comment>
<feature type="binding site" evidence="8">
    <location>
        <position position="594"/>
    </location>
    <ligand>
        <name>Ca(2+)</name>
        <dbReference type="ChEBI" id="CHEBI:29108"/>
    </ligand>
</feature>
<keyword evidence="4 8" id="KW-0378">Hydrolase</keyword>
<dbReference type="Pfam" id="PF09286">
    <property type="entry name" value="Pro-kuma_activ"/>
    <property type="match status" value="1"/>
</dbReference>
<keyword evidence="7" id="KW-0865">Zymogen</keyword>
<proteinExistence type="predicted"/>
<comment type="caution">
    <text evidence="10">The sequence shown here is derived from an EMBL/GenBank/DDBJ whole genome shotgun (WGS) entry which is preliminary data.</text>
</comment>
<dbReference type="GO" id="GO:0006508">
    <property type="term" value="P:proteolysis"/>
    <property type="evidence" value="ECO:0007669"/>
    <property type="project" value="UniProtKB-KW"/>
</dbReference>
<dbReference type="GO" id="GO:0046872">
    <property type="term" value="F:metal ion binding"/>
    <property type="evidence" value="ECO:0007669"/>
    <property type="project" value="UniProtKB-UniRule"/>
</dbReference>
<accession>A0A3D8SN49</accession>
<sequence length="635" mass="69403">MLALPLLDEYFGLSIIFPAEIPLVFKMKGLRLLVAISIFASVRAAPYSPYVVHAKRDTSLASNWIESTEKVHSNAIIPLAVALAQQNLENGYDFLMDVSDPTSQNYGKHWSLEKITETFAATDEAIEDVVSWLSGNGISENRTILSTSKTWIRVNVTIAEAETLLKTEYKLYNHIHTRKCSLAVEEYSVPAAIKRHIDFISPTVLSSSTLKRMNPKRHGPVESDPVFANFPNPPTPEKPNNAALQTGGSKVVATNPWAWDLSYCAYEFITPACIRKLYNVPNGTLDLSSYAVVEYYTEYYNQTDLSTYLYNMNPVAPSDTFPTMYVAPDAAYPTNFTGDDDVEGNLDIQLATAIVYPQTMSYYQLNDDDVFLDAVDASYCQLTGSTSGCGVMPLTDVVSTSWGYSEDQIDDERIRECNEYMKLGLNGKTLLWSSGDDGVGCTATNAFQATWPSVCPYVTSVGATQIPKGGSVSDGEVATFGFSSGGGFSSYYPAPAYQAATIARYWQHYNPNISAVYFNTSITNRGYPDVAANGAYAAIVVGGEWQLWGGTSQSCPTFGGIITLINEQRLAAGKSTVGFINPVIYANPNAMNDITSGSNPGCLDYGFSAVKGWDPVTGLGTPDYKKLLNVWMRLP</sequence>
<reference evidence="10 11" key="1">
    <citation type="journal article" date="2018" name="IMA Fungus">
        <title>IMA Genome-F 9: Draft genome sequence of Annulohypoxylon stygium, Aspergillus mulundensis, Berkeleyomyces basicola (syn. Thielaviopsis basicola), Ceratocystis smalleyi, two Cercospora beticola strains, Coleophoma cylindrospora, Fusarium fracticaudum, Phialophora cf. hyalina, and Morchella septimelata.</title>
        <authorList>
            <person name="Wingfield B.D."/>
            <person name="Bills G.F."/>
            <person name="Dong Y."/>
            <person name="Huang W."/>
            <person name="Nel W.J."/>
            <person name="Swalarsk-Parry B.S."/>
            <person name="Vaghefi N."/>
            <person name="Wilken P.M."/>
            <person name="An Z."/>
            <person name="de Beer Z.W."/>
            <person name="De Vos L."/>
            <person name="Chen L."/>
            <person name="Duong T.A."/>
            <person name="Gao Y."/>
            <person name="Hammerbacher A."/>
            <person name="Kikkert J.R."/>
            <person name="Li Y."/>
            <person name="Li H."/>
            <person name="Li K."/>
            <person name="Li Q."/>
            <person name="Liu X."/>
            <person name="Ma X."/>
            <person name="Naidoo K."/>
            <person name="Pethybridge S.J."/>
            <person name="Sun J."/>
            <person name="Steenkamp E.T."/>
            <person name="van der Nest M.A."/>
            <person name="van Wyk S."/>
            <person name="Wingfield M.J."/>
            <person name="Xiong C."/>
            <person name="Yue Q."/>
            <person name="Zhang X."/>
        </authorList>
    </citation>
    <scope>NUCLEOTIDE SEQUENCE [LARGE SCALE GENOMIC DNA]</scope>
    <source>
        <strain evidence="10 11">BP5796</strain>
    </source>
</reference>
<feature type="domain" description="Peptidase S53" evidence="9">
    <location>
        <begin position="268"/>
        <end position="634"/>
    </location>
</feature>
<dbReference type="CDD" id="cd04056">
    <property type="entry name" value="Peptidases_S53"/>
    <property type="match status" value="1"/>
</dbReference>
<evidence type="ECO:0000256" key="4">
    <source>
        <dbReference type="ARBA" id="ARBA00022801"/>
    </source>
</evidence>
<feature type="binding site" evidence="8">
    <location>
        <position position="612"/>
    </location>
    <ligand>
        <name>Ca(2+)</name>
        <dbReference type="ChEBI" id="CHEBI:29108"/>
    </ligand>
</feature>
<evidence type="ECO:0000313" key="10">
    <source>
        <dbReference type="EMBL" id="RDW87218.1"/>
    </source>
</evidence>
<protein>
    <recommendedName>
        <fullName evidence="9">Peptidase S53 domain-containing protein</fullName>
    </recommendedName>
</protein>
<evidence type="ECO:0000256" key="1">
    <source>
        <dbReference type="ARBA" id="ARBA00004239"/>
    </source>
</evidence>
<name>A0A3D8SN49_9HELO</name>
<evidence type="ECO:0000313" key="11">
    <source>
        <dbReference type="Proteomes" id="UP000256328"/>
    </source>
</evidence>
<dbReference type="Gene3D" id="3.40.50.200">
    <property type="entry name" value="Peptidase S8/S53 domain"/>
    <property type="match status" value="1"/>
</dbReference>
<dbReference type="InterPro" id="IPR036852">
    <property type="entry name" value="Peptidase_S8/S53_dom_sf"/>
</dbReference>
<feature type="active site" description="Charge relay system" evidence="8">
    <location>
        <position position="347"/>
    </location>
</feature>
<dbReference type="InterPro" id="IPR030400">
    <property type="entry name" value="Sedolisin_dom"/>
</dbReference>
<evidence type="ECO:0000256" key="8">
    <source>
        <dbReference type="PROSITE-ProRule" id="PRU01032"/>
    </source>
</evidence>
<dbReference type="CDD" id="cd11377">
    <property type="entry name" value="Pro-peptidase_S53"/>
    <property type="match status" value="1"/>
</dbReference>
<comment type="subcellular location">
    <subcellularLocation>
        <location evidence="1">Secreted</location>
        <location evidence="1">Extracellular space</location>
    </subcellularLocation>
</comment>
<feature type="binding site" evidence="8">
    <location>
        <position position="593"/>
    </location>
    <ligand>
        <name>Ca(2+)</name>
        <dbReference type="ChEBI" id="CHEBI:29108"/>
    </ligand>
</feature>
<evidence type="ECO:0000256" key="3">
    <source>
        <dbReference type="ARBA" id="ARBA00022723"/>
    </source>
</evidence>
<dbReference type="EMBL" id="PDLN01000004">
    <property type="protein sequence ID" value="RDW87218.1"/>
    <property type="molecule type" value="Genomic_DNA"/>
</dbReference>
<keyword evidence="3 8" id="KW-0479">Metal-binding</keyword>
<dbReference type="GO" id="GO:0008240">
    <property type="term" value="F:tripeptidyl-peptidase activity"/>
    <property type="evidence" value="ECO:0007669"/>
    <property type="project" value="UniProtKB-EC"/>
</dbReference>
<feature type="active site" description="Charge relay system" evidence="8">
    <location>
        <position position="343"/>
    </location>
</feature>
<feature type="active site" description="Charge relay system" evidence="8">
    <location>
        <position position="552"/>
    </location>
</feature>
<keyword evidence="2 8" id="KW-0645">Protease</keyword>
<feature type="binding site" evidence="8">
    <location>
        <position position="614"/>
    </location>
    <ligand>
        <name>Ca(2+)</name>
        <dbReference type="ChEBI" id="CHEBI:29108"/>
    </ligand>
</feature>
<dbReference type="InterPro" id="IPR050819">
    <property type="entry name" value="Tripeptidyl-peptidase_I"/>
</dbReference>
<dbReference type="AlphaFoldDB" id="A0A3D8SN49"/>
<dbReference type="PROSITE" id="PS51695">
    <property type="entry name" value="SEDOLISIN"/>
    <property type="match status" value="1"/>
</dbReference>
<dbReference type="PANTHER" id="PTHR14218:SF19">
    <property type="entry name" value="SERINE PROTEASE AORO, PUTATIVE (AFU_ORTHOLOGUE AFUA_6G10250)-RELATED"/>
    <property type="match status" value="1"/>
</dbReference>
<keyword evidence="5 8" id="KW-0720">Serine protease</keyword>
<dbReference type="OrthoDB" id="409122at2759"/>
<evidence type="ECO:0000256" key="6">
    <source>
        <dbReference type="ARBA" id="ARBA00022837"/>
    </source>
</evidence>
<evidence type="ECO:0000256" key="5">
    <source>
        <dbReference type="ARBA" id="ARBA00022825"/>
    </source>
</evidence>
<gene>
    <name evidence="10" type="ORF">BP5796_02912</name>
</gene>
<keyword evidence="6 8" id="KW-0106">Calcium</keyword>
<dbReference type="InterPro" id="IPR015366">
    <property type="entry name" value="S53_propep"/>
</dbReference>
<dbReference type="GO" id="GO:0004252">
    <property type="term" value="F:serine-type endopeptidase activity"/>
    <property type="evidence" value="ECO:0007669"/>
    <property type="project" value="UniProtKB-UniRule"/>
</dbReference>
<dbReference type="PANTHER" id="PTHR14218">
    <property type="entry name" value="PROTEASE S8 TRIPEPTIDYL PEPTIDASE I CLN2"/>
    <property type="match status" value="1"/>
</dbReference>